<feature type="domain" description="CCDC92/74 N-terminal" evidence="4">
    <location>
        <begin position="22"/>
        <end position="73"/>
    </location>
</feature>
<evidence type="ECO:0000313" key="5">
    <source>
        <dbReference type="Ensembl" id="ENSPKIP00000021083.1"/>
    </source>
</evidence>
<dbReference type="Proteomes" id="UP000261540">
    <property type="component" value="Unplaced"/>
</dbReference>
<organism evidence="5 6">
    <name type="scientific">Paramormyrops kingsleyae</name>
    <dbReference type="NCBI Taxonomy" id="1676925"/>
    <lineage>
        <taxon>Eukaryota</taxon>
        <taxon>Metazoa</taxon>
        <taxon>Chordata</taxon>
        <taxon>Craniata</taxon>
        <taxon>Vertebrata</taxon>
        <taxon>Euteleostomi</taxon>
        <taxon>Actinopterygii</taxon>
        <taxon>Neopterygii</taxon>
        <taxon>Teleostei</taxon>
        <taxon>Osteoglossocephala</taxon>
        <taxon>Osteoglossomorpha</taxon>
        <taxon>Osteoglossiformes</taxon>
        <taxon>Mormyridae</taxon>
        <taxon>Paramormyrops</taxon>
    </lineage>
</organism>
<evidence type="ECO:0000256" key="1">
    <source>
        <dbReference type="ARBA" id="ARBA00023054"/>
    </source>
</evidence>
<protein>
    <submittedName>
        <fullName evidence="5">Coiled-coil domain containing 92B</fullName>
    </submittedName>
</protein>
<dbReference type="AlphaFoldDB" id="A0A3B3RS04"/>
<reference evidence="5" key="1">
    <citation type="submission" date="2025-08" db="UniProtKB">
        <authorList>
            <consortium name="Ensembl"/>
        </authorList>
    </citation>
    <scope>IDENTIFICATION</scope>
</reference>
<proteinExistence type="predicted"/>
<feature type="compositionally biased region" description="Basic residues" evidence="3">
    <location>
        <begin position="236"/>
        <end position="250"/>
    </location>
</feature>
<dbReference type="PANTHER" id="PTHR14882">
    <property type="entry name" value="COILED-COIL DOMAIN-CONTAINING 74A"/>
    <property type="match status" value="1"/>
</dbReference>
<feature type="coiled-coil region" evidence="2">
    <location>
        <begin position="72"/>
        <end position="106"/>
    </location>
</feature>
<feature type="compositionally biased region" description="Low complexity" evidence="3">
    <location>
        <begin position="269"/>
        <end position="282"/>
    </location>
</feature>
<dbReference type="STRING" id="1676925.ENSPKIP00000021083"/>
<dbReference type="PANTHER" id="PTHR14882:SF3">
    <property type="entry name" value="COILED-COIL DOMAIN CONTAINING 92B"/>
    <property type="match status" value="1"/>
</dbReference>
<dbReference type="InterPro" id="IPR040370">
    <property type="entry name" value="CCDC74A/CCDC74B/CCDC92"/>
</dbReference>
<keyword evidence="1 2" id="KW-0175">Coiled coil</keyword>
<dbReference type="InterPro" id="IPR039496">
    <property type="entry name" value="CCDC92/74_N"/>
</dbReference>
<feature type="compositionally biased region" description="Basic and acidic residues" evidence="3">
    <location>
        <begin position="206"/>
        <end position="219"/>
    </location>
</feature>
<feature type="region of interest" description="Disordered" evidence="3">
    <location>
        <begin position="167"/>
        <end position="282"/>
    </location>
</feature>
<evidence type="ECO:0000256" key="2">
    <source>
        <dbReference type="SAM" id="Coils"/>
    </source>
</evidence>
<keyword evidence="6" id="KW-1185">Reference proteome</keyword>
<dbReference type="GeneTree" id="ENSGT00430000031027"/>
<accession>A0A3B3RS04</accession>
<name>A0A3B3RS04_9TELE</name>
<reference evidence="5" key="2">
    <citation type="submission" date="2025-09" db="UniProtKB">
        <authorList>
            <consortium name="Ensembl"/>
        </authorList>
    </citation>
    <scope>IDENTIFICATION</scope>
</reference>
<evidence type="ECO:0000313" key="6">
    <source>
        <dbReference type="Proteomes" id="UP000261540"/>
    </source>
</evidence>
<evidence type="ECO:0000256" key="3">
    <source>
        <dbReference type="SAM" id="MobiDB-lite"/>
    </source>
</evidence>
<dbReference type="Ensembl" id="ENSPKIT00000001708.1">
    <property type="protein sequence ID" value="ENSPKIP00000021083.1"/>
    <property type="gene ID" value="ENSPKIG00000005621.1"/>
</dbReference>
<evidence type="ECO:0000259" key="4">
    <source>
        <dbReference type="Pfam" id="PF14916"/>
    </source>
</evidence>
<dbReference type="Pfam" id="PF14916">
    <property type="entry name" value="CCDC92"/>
    <property type="match status" value="1"/>
</dbReference>
<sequence length="282" mass="31737">MHRHGLGGCGGGIAMDTGSLVRQVESVERSVAFLRREQLLLLHGLHLEILSLQKRCTELTRELNVKPPGRTQAEIQEEEEQLEARCREVEGRLGEQQRTLDELRTELSHKGALVGALRASLKEKERSFLEELKRRSHRSTALGAELQKQTEVAAYLSFQLHAARQSLHQQQLKLHPRAAERPAPASPSPSTSTRPKRRHRLPAQVRAERARECVPRERVTGPAEPTAMPDPALFLHPRRHRSRQGHRQRREKQGAEQPEDLEDQVTGPSATASSTATETEAE</sequence>